<reference evidence="2 3" key="1">
    <citation type="submission" date="2015-09" db="EMBL/GenBank/DDBJ databases">
        <title>Draft genome of the parasitic nematode Teladorsagia circumcincta isolate WARC Sus (inbred).</title>
        <authorList>
            <person name="Mitreva M."/>
        </authorList>
    </citation>
    <scope>NUCLEOTIDE SEQUENCE [LARGE SCALE GENOMIC DNA]</scope>
    <source>
        <strain evidence="2 3">S</strain>
    </source>
</reference>
<gene>
    <name evidence="2" type="ORF">TELCIR_23724</name>
</gene>
<dbReference type="AlphaFoldDB" id="A0A2G9TAA1"/>
<accession>A0A2G9TAA1</accession>
<keyword evidence="3" id="KW-1185">Reference proteome</keyword>
<protein>
    <submittedName>
        <fullName evidence="2">Uncharacterized protein</fullName>
    </submittedName>
</protein>
<name>A0A2G9TAA1_TELCI</name>
<evidence type="ECO:0000313" key="3">
    <source>
        <dbReference type="Proteomes" id="UP000230423"/>
    </source>
</evidence>
<feature type="non-terminal residue" evidence="2">
    <location>
        <position position="1"/>
    </location>
</feature>
<dbReference type="Proteomes" id="UP000230423">
    <property type="component" value="Unassembled WGS sequence"/>
</dbReference>
<evidence type="ECO:0000313" key="2">
    <source>
        <dbReference type="EMBL" id="PIO54901.1"/>
    </source>
</evidence>
<sequence>NLSEKVISEEKKTTVYPTLSAEQERQLSASETELAKEDRELTNSQKKEIEELALERQHLQAGWREEFWYV</sequence>
<feature type="region of interest" description="Disordered" evidence="1">
    <location>
        <begin position="17"/>
        <end position="41"/>
    </location>
</feature>
<dbReference type="EMBL" id="KZ391155">
    <property type="protein sequence ID" value="PIO54901.1"/>
    <property type="molecule type" value="Genomic_DNA"/>
</dbReference>
<feature type="compositionally biased region" description="Polar residues" evidence="1">
    <location>
        <begin position="17"/>
        <end position="31"/>
    </location>
</feature>
<proteinExistence type="predicted"/>
<organism evidence="2 3">
    <name type="scientific">Teladorsagia circumcincta</name>
    <name type="common">Brown stomach worm</name>
    <name type="synonym">Ostertagia circumcincta</name>
    <dbReference type="NCBI Taxonomy" id="45464"/>
    <lineage>
        <taxon>Eukaryota</taxon>
        <taxon>Metazoa</taxon>
        <taxon>Ecdysozoa</taxon>
        <taxon>Nematoda</taxon>
        <taxon>Chromadorea</taxon>
        <taxon>Rhabditida</taxon>
        <taxon>Rhabditina</taxon>
        <taxon>Rhabditomorpha</taxon>
        <taxon>Strongyloidea</taxon>
        <taxon>Trichostrongylidae</taxon>
        <taxon>Teladorsagia</taxon>
    </lineage>
</organism>
<evidence type="ECO:0000256" key="1">
    <source>
        <dbReference type="SAM" id="MobiDB-lite"/>
    </source>
</evidence>